<dbReference type="InterPro" id="IPR038318">
    <property type="entry name" value="KdpD_sf"/>
</dbReference>
<evidence type="ECO:0000256" key="8">
    <source>
        <dbReference type="ARBA" id="ARBA00022777"/>
    </source>
</evidence>
<name>A0A6I3QYP4_9FIRM</name>
<evidence type="ECO:0000256" key="10">
    <source>
        <dbReference type="ARBA" id="ARBA00022989"/>
    </source>
</evidence>
<evidence type="ECO:0000256" key="3">
    <source>
        <dbReference type="ARBA" id="ARBA00012438"/>
    </source>
</evidence>
<reference evidence="13 14" key="1">
    <citation type="journal article" date="2019" name="Nat. Med.">
        <title>A library of human gut bacterial isolates paired with longitudinal multiomics data enables mechanistic microbiome research.</title>
        <authorList>
            <person name="Poyet M."/>
            <person name="Groussin M."/>
            <person name="Gibbons S.M."/>
            <person name="Avila-Pacheco J."/>
            <person name="Jiang X."/>
            <person name="Kearney S.M."/>
            <person name="Perrotta A.R."/>
            <person name="Berdy B."/>
            <person name="Zhao S."/>
            <person name="Lieberman T.D."/>
            <person name="Swanson P.K."/>
            <person name="Smith M."/>
            <person name="Roesemann S."/>
            <person name="Alexander J.E."/>
            <person name="Rich S.A."/>
            <person name="Livny J."/>
            <person name="Vlamakis H."/>
            <person name="Clish C."/>
            <person name="Bullock K."/>
            <person name="Deik A."/>
            <person name="Scott J."/>
            <person name="Pierce K.A."/>
            <person name="Xavier R.J."/>
            <person name="Alm E.J."/>
        </authorList>
    </citation>
    <scope>NUCLEOTIDE SEQUENCE [LARGE SCALE GENOMIC DNA]</scope>
    <source>
        <strain evidence="13 14">BIOML-A7</strain>
    </source>
</reference>
<evidence type="ECO:0000256" key="12">
    <source>
        <dbReference type="ARBA" id="ARBA00023136"/>
    </source>
</evidence>
<dbReference type="AlphaFoldDB" id="A0A6I3QYP4"/>
<comment type="caution">
    <text evidence="13">The sequence shown here is derived from an EMBL/GenBank/DDBJ whole genome shotgun (WGS) entry which is preliminary data.</text>
</comment>
<dbReference type="Pfam" id="PF00512">
    <property type="entry name" value="HisKA"/>
    <property type="match status" value="1"/>
</dbReference>
<dbReference type="InterPro" id="IPR004358">
    <property type="entry name" value="Sig_transdc_His_kin-like_C"/>
</dbReference>
<keyword evidence="8" id="KW-0418">Kinase</keyword>
<keyword evidence="4" id="KW-0597">Phosphoprotein</keyword>
<dbReference type="Gene3D" id="3.30.565.10">
    <property type="entry name" value="Histidine kinase-like ATPase, C-terminal domain"/>
    <property type="match status" value="1"/>
</dbReference>
<keyword evidence="12" id="KW-0472">Membrane</keyword>
<evidence type="ECO:0000256" key="11">
    <source>
        <dbReference type="ARBA" id="ARBA00023012"/>
    </source>
</evidence>
<dbReference type="InterPro" id="IPR025201">
    <property type="entry name" value="KdpD_TM"/>
</dbReference>
<dbReference type="PANTHER" id="PTHR45569:SF1">
    <property type="entry name" value="SENSOR PROTEIN KDPD"/>
    <property type="match status" value="1"/>
</dbReference>
<dbReference type="PRINTS" id="PR00344">
    <property type="entry name" value="BCTRLSENSOR"/>
</dbReference>
<comment type="catalytic activity">
    <reaction evidence="1">
        <text>ATP + protein L-histidine = ADP + protein N-phospho-L-histidine.</text>
        <dbReference type="EC" id="2.7.13.3"/>
    </reaction>
</comment>
<dbReference type="Gene3D" id="1.20.120.620">
    <property type="entry name" value="Backbone structure of the membrane domain of e. Coli histidine kinase receptor kdpd"/>
    <property type="match status" value="1"/>
</dbReference>
<keyword evidence="6" id="KW-0812">Transmembrane</keyword>
<keyword evidence="10" id="KW-1133">Transmembrane helix</keyword>
<gene>
    <name evidence="13" type="ORF">GMD52_09565</name>
</gene>
<dbReference type="InterPro" id="IPR052023">
    <property type="entry name" value="Histidine_kinase_KdpD"/>
</dbReference>
<dbReference type="GO" id="GO:0005886">
    <property type="term" value="C:plasma membrane"/>
    <property type="evidence" value="ECO:0007669"/>
    <property type="project" value="TreeGrafter"/>
</dbReference>
<dbReference type="Pfam" id="PF13493">
    <property type="entry name" value="DUF4118"/>
    <property type="match status" value="1"/>
</dbReference>
<dbReference type="Proteomes" id="UP000449193">
    <property type="component" value="Unassembled WGS sequence"/>
</dbReference>
<dbReference type="Pfam" id="PF02518">
    <property type="entry name" value="HATPase_c"/>
    <property type="match status" value="1"/>
</dbReference>
<dbReference type="GO" id="GO:0000155">
    <property type="term" value="F:phosphorelay sensor kinase activity"/>
    <property type="evidence" value="ECO:0007669"/>
    <property type="project" value="InterPro"/>
</dbReference>
<evidence type="ECO:0000256" key="5">
    <source>
        <dbReference type="ARBA" id="ARBA00022679"/>
    </source>
</evidence>
<dbReference type="InterPro" id="IPR029016">
    <property type="entry name" value="GAF-like_dom_sf"/>
</dbReference>
<comment type="subcellular location">
    <subcellularLocation>
        <location evidence="2">Membrane</location>
        <topology evidence="2">Multi-pass membrane protein</topology>
    </subcellularLocation>
</comment>
<dbReference type="EMBL" id="WMZR01000011">
    <property type="protein sequence ID" value="MTS51786.1"/>
    <property type="molecule type" value="Genomic_DNA"/>
</dbReference>
<evidence type="ECO:0000256" key="6">
    <source>
        <dbReference type="ARBA" id="ARBA00022692"/>
    </source>
</evidence>
<dbReference type="SUPFAM" id="SSF55874">
    <property type="entry name" value="ATPase domain of HSP90 chaperone/DNA topoisomerase II/histidine kinase"/>
    <property type="match status" value="1"/>
</dbReference>
<evidence type="ECO:0000256" key="4">
    <source>
        <dbReference type="ARBA" id="ARBA00022553"/>
    </source>
</evidence>
<organism evidence="13 14">
    <name type="scientific">Ruthenibacterium lactatiformans</name>
    <dbReference type="NCBI Taxonomy" id="1550024"/>
    <lineage>
        <taxon>Bacteria</taxon>
        <taxon>Bacillati</taxon>
        <taxon>Bacillota</taxon>
        <taxon>Clostridia</taxon>
        <taxon>Eubacteriales</taxon>
        <taxon>Oscillospiraceae</taxon>
        <taxon>Ruthenibacterium</taxon>
    </lineage>
</organism>
<keyword evidence="7" id="KW-0547">Nucleotide-binding</keyword>
<sequence>MFGRCGAEQETGRLRMEGALTLSWRDMGRTAGILCAASLVGLLFYKAGITEANIVTVYLLAVLCTALATDGRVYGISAAVASVLVFNYLFTVPRFTLKFNDVSRYSVTFLVMFIAACITSTLTMRVKTQARQAARKAHRSEVLLETSQALQRAEGEQQIFTAAAEHLSRLLRAGVSLYPVRDGALQPPLVCDAQGTEAAPCTTERELRAARTVLRCGGQAGARTAACPDAECLYLAVGASVPPLAVAGVALRKGHIPDDFDRNLMAALLNECALALEKERIAREKSGAELQAQQEQLRANLLRTISHDLRTPLTSISGNAGVLMENSSVLDEAKKQRLYADIYDDSMWLVQLVENLLSITRLENGGLDLRIQPELLEEVAGEALQHLNRRSAEYPIRVDIEDDLLMAKMDSRLITQVIINIVNNAVKYTPPGTDITLSARREGDTVRVEIADTGPGIPQEAQGRLFQMFYTAGNDRGDGRRGLGLGLALCKSIVEAHGGKIGMRANEPHGSVFFFTLQAEEIKL</sequence>
<dbReference type="Gene3D" id="1.10.287.130">
    <property type="match status" value="1"/>
</dbReference>
<dbReference type="SMART" id="SM00387">
    <property type="entry name" value="HATPase_c"/>
    <property type="match status" value="1"/>
</dbReference>
<dbReference type="GO" id="GO:0005524">
    <property type="term" value="F:ATP binding"/>
    <property type="evidence" value="ECO:0007669"/>
    <property type="project" value="UniProtKB-KW"/>
</dbReference>
<evidence type="ECO:0000256" key="2">
    <source>
        <dbReference type="ARBA" id="ARBA00004141"/>
    </source>
</evidence>
<dbReference type="InterPro" id="IPR036890">
    <property type="entry name" value="HATPase_C_sf"/>
</dbReference>
<keyword evidence="9" id="KW-0067">ATP-binding</keyword>
<dbReference type="Gene3D" id="3.30.450.40">
    <property type="match status" value="1"/>
</dbReference>
<dbReference type="EC" id="2.7.13.3" evidence="3"/>
<dbReference type="CDD" id="cd00075">
    <property type="entry name" value="HATPase"/>
    <property type="match status" value="1"/>
</dbReference>
<evidence type="ECO:0000313" key="13">
    <source>
        <dbReference type="EMBL" id="MTS51786.1"/>
    </source>
</evidence>
<dbReference type="InterPro" id="IPR005467">
    <property type="entry name" value="His_kinase_dom"/>
</dbReference>
<keyword evidence="5" id="KW-0808">Transferase</keyword>
<accession>A0A6I3QYP4</accession>
<dbReference type="InterPro" id="IPR036097">
    <property type="entry name" value="HisK_dim/P_sf"/>
</dbReference>
<keyword evidence="11" id="KW-0902">Two-component regulatory system</keyword>
<dbReference type="PROSITE" id="PS50109">
    <property type="entry name" value="HIS_KIN"/>
    <property type="match status" value="1"/>
</dbReference>
<evidence type="ECO:0000256" key="1">
    <source>
        <dbReference type="ARBA" id="ARBA00000085"/>
    </source>
</evidence>
<dbReference type="CDD" id="cd00082">
    <property type="entry name" value="HisKA"/>
    <property type="match status" value="1"/>
</dbReference>
<dbReference type="SUPFAM" id="SSF47384">
    <property type="entry name" value="Homodimeric domain of signal transducing histidine kinase"/>
    <property type="match status" value="1"/>
</dbReference>
<protein>
    <recommendedName>
        <fullName evidence="3">histidine kinase</fullName>
        <ecNumber evidence="3">2.7.13.3</ecNumber>
    </recommendedName>
</protein>
<evidence type="ECO:0000313" key="14">
    <source>
        <dbReference type="Proteomes" id="UP000449193"/>
    </source>
</evidence>
<proteinExistence type="predicted"/>
<dbReference type="InterPro" id="IPR003594">
    <property type="entry name" value="HATPase_dom"/>
</dbReference>
<dbReference type="InterPro" id="IPR003661">
    <property type="entry name" value="HisK_dim/P_dom"/>
</dbReference>
<dbReference type="PANTHER" id="PTHR45569">
    <property type="entry name" value="SENSOR PROTEIN KDPD"/>
    <property type="match status" value="1"/>
</dbReference>
<evidence type="ECO:0000256" key="9">
    <source>
        <dbReference type="ARBA" id="ARBA00022840"/>
    </source>
</evidence>
<dbReference type="FunFam" id="3.30.565.10:FF:000006">
    <property type="entry name" value="Sensor histidine kinase WalK"/>
    <property type="match status" value="1"/>
</dbReference>
<dbReference type="SMART" id="SM00388">
    <property type="entry name" value="HisKA"/>
    <property type="match status" value="1"/>
</dbReference>
<evidence type="ECO:0000256" key="7">
    <source>
        <dbReference type="ARBA" id="ARBA00022741"/>
    </source>
</evidence>